<dbReference type="PANTHER" id="PTHR30537:SF5">
    <property type="entry name" value="HTH-TYPE TRANSCRIPTIONAL ACTIVATOR TTDR-RELATED"/>
    <property type="match status" value="1"/>
</dbReference>
<dbReference type="Pfam" id="PF03466">
    <property type="entry name" value="LysR_substrate"/>
    <property type="match status" value="1"/>
</dbReference>
<dbReference type="GO" id="GO:0043565">
    <property type="term" value="F:sequence-specific DNA binding"/>
    <property type="evidence" value="ECO:0007669"/>
    <property type="project" value="TreeGrafter"/>
</dbReference>
<organism evidence="6 7">
    <name type="scientific">Ruegeria marisrubri</name>
    <dbReference type="NCBI Taxonomy" id="1685379"/>
    <lineage>
        <taxon>Bacteria</taxon>
        <taxon>Pseudomonadati</taxon>
        <taxon>Pseudomonadota</taxon>
        <taxon>Alphaproteobacteria</taxon>
        <taxon>Rhodobacterales</taxon>
        <taxon>Roseobacteraceae</taxon>
        <taxon>Ruegeria</taxon>
    </lineage>
</organism>
<dbReference type="SUPFAM" id="SSF46785">
    <property type="entry name" value="Winged helix' DNA-binding domain"/>
    <property type="match status" value="1"/>
</dbReference>
<dbReference type="GO" id="GO:0006351">
    <property type="term" value="P:DNA-templated transcription"/>
    <property type="evidence" value="ECO:0007669"/>
    <property type="project" value="TreeGrafter"/>
</dbReference>
<dbReference type="InterPro" id="IPR000847">
    <property type="entry name" value="LysR_HTH_N"/>
</dbReference>
<dbReference type="PANTHER" id="PTHR30537">
    <property type="entry name" value="HTH-TYPE TRANSCRIPTIONAL REGULATOR"/>
    <property type="match status" value="1"/>
</dbReference>
<dbReference type="AlphaFoldDB" id="A0A0X3U7J7"/>
<dbReference type="SUPFAM" id="SSF53850">
    <property type="entry name" value="Periplasmic binding protein-like II"/>
    <property type="match status" value="1"/>
</dbReference>
<reference evidence="6 7" key="1">
    <citation type="submission" date="2015-12" db="EMBL/GenBank/DDBJ databases">
        <authorList>
            <person name="Shamseldin A."/>
            <person name="Moawad H."/>
            <person name="Abd El-Rahim W.M."/>
            <person name="Sadowsky M.J."/>
        </authorList>
    </citation>
    <scope>NUCLEOTIDE SEQUENCE [LARGE SCALE GENOMIC DNA]</scope>
    <source>
        <strain evidence="6 7">ZGT118</strain>
    </source>
</reference>
<dbReference type="GO" id="GO:0003700">
    <property type="term" value="F:DNA-binding transcription factor activity"/>
    <property type="evidence" value="ECO:0007669"/>
    <property type="project" value="InterPro"/>
</dbReference>
<name>A0A0X3U7J7_9RHOB</name>
<protein>
    <recommendedName>
        <fullName evidence="5">HTH lysR-type domain-containing protein</fullName>
    </recommendedName>
</protein>
<proteinExistence type="inferred from homology"/>
<keyword evidence="3" id="KW-0238">DNA-binding</keyword>
<keyword evidence="4" id="KW-0804">Transcription</keyword>
<dbReference type="RefSeq" id="WP_068345191.1">
    <property type="nucleotide sequence ID" value="NZ_LQBQ01000006.1"/>
</dbReference>
<evidence type="ECO:0000256" key="3">
    <source>
        <dbReference type="ARBA" id="ARBA00023125"/>
    </source>
</evidence>
<evidence type="ECO:0000313" key="7">
    <source>
        <dbReference type="Proteomes" id="UP000053791"/>
    </source>
</evidence>
<evidence type="ECO:0000256" key="4">
    <source>
        <dbReference type="ARBA" id="ARBA00023163"/>
    </source>
</evidence>
<dbReference type="InterPro" id="IPR058163">
    <property type="entry name" value="LysR-type_TF_proteobact-type"/>
</dbReference>
<dbReference type="InterPro" id="IPR036390">
    <property type="entry name" value="WH_DNA-bd_sf"/>
</dbReference>
<accession>A0A0X3U7J7</accession>
<dbReference type="InterPro" id="IPR036388">
    <property type="entry name" value="WH-like_DNA-bd_sf"/>
</dbReference>
<dbReference type="InterPro" id="IPR005119">
    <property type="entry name" value="LysR_subst-bd"/>
</dbReference>
<sequence>MAGQIEQIRVFIRVAELESFAAAARDLGVSRSIVTRYVGELEDELGVQLLVRTTRKVSLTVAGQVYLDRTRPLVEDLDRARDLVKQQQDTLSGEIRISAPVSFGQRFLPDILHEFHLAHPDVQVKIEMIDRFVDLIDEGYDMALRISGPPSGVSNIWRKIAGVPRSIVASPAYLETAGTPQHPGDLADHAFLAYSHFPGGTALQLSHQETGETTAAALNHWFETNSGEVIVALADKGCGVALMPNFLMSDELKNRRLVPLLSDWSAPAIWLTAFYPPYDKMPAKVAAFTSFVEDMVTANPDMLK</sequence>
<keyword evidence="2" id="KW-0805">Transcription regulation</keyword>
<dbReference type="Proteomes" id="UP000053791">
    <property type="component" value="Unassembled WGS sequence"/>
</dbReference>
<gene>
    <name evidence="6" type="ORF">AVO45_18435</name>
</gene>
<dbReference type="Gene3D" id="3.40.190.290">
    <property type="match status" value="1"/>
</dbReference>
<dbReference type="FunFam" id="1.10.10.10:FF:000001">
    <property type="entry name" value="LysR family transcriptional regulator"/>
    <property type="match status" value="1"/>
</dbReference>
<dbReference type="EMBL" id="LQBQ01000006">
    <property type="protein sequence ID" value="KUJ84078.1"/>
    <property type="molecule type" value="Genomic_DNA"/>
</dbReference>
<evidence type="ECO:0000313" key="6">
    <source>
        <dbReference type="EMBL" id="KUJ84078.1"/>
    </source>
</evidence>
<dbReference type="CDD" id="cd08422">
    <property type="entry name" value="PBP2_CrgA_like"/>
    <property type="match status" value="1"/>
</dbReference>
<dbReference type="Pfam" id="PF00126">
    <property type="entry name" value="HTH_1"/>
    <property type="match status" value="1"/>
</dbReference>
<dbReference type="STRING" id="1685379.AVO45_18435"/>
<evidence type="ECO:0000256" key="1">
    <source>
        <dbReference type="ARBA" id="ARBA00009437"/>
    </source>
</evidence>
<comment type="similarity">
    <text evidence="1">Belongs to the LysR transcriptional regulatory family.</text>
</comment>
<evidence type="ECO:0000256" key="2">
    <source>
        <dbReference type="ARBA" id="ARBA00023015"/>
    </source>
</evidence>
<evidence type="ECO:0000259" key="5">
    <source>
        <dbReference type="PROSITE" id="PS50931"/>
    </source>
</evidence>
<comment type="caution">
    <text evidence="6">The sequence shown here is derived from an EMBL/GenBank/DDBJ whole genome shotgun (WGS) entry which is preliminary data.</text>
</comment>
<dbReference type="OrthoDB" id="9813056at2"/>
<dbReference type="Gene3D" id="1.10.10.10">
    <property type="entry name" value="Winged helix-like DNA-binding domain superfamily/Winged helix DNA-binding domain"/>
    <property type="match status" value="1"/>
</dbReference>
<feature type="domain" description="HTH lysR-type" evidence="5">
    <location>
        <begin position="1"/>
        <end position="60"/>
    </location>
</feature>
<dbReference type="PROSITE" id="PS50931">
    <property type="entry name" value="HTH_LYSR"/>
    <property type="match status" value="1"/>
</dbReference>
<keyword evidence="7" id="KW-1185">Reference proteome</keyword>